<protein>
    <submittedName>
        <fullName evidence="2">Universal stress protein</fullName>
    </submittedName>
</protein>
<evidence type="ECO:0000313" key="2">
    <source>
        <dbReference type="EMBL" id="MZR13847.1"/>
    </source>
</evidence>
<feature type="domain" description="UspA" evidence="1">
    <location>
        <begin position="1"/>
        <end position="137"/>
    </location>
</feature>
<dbReference type="Pfam" id="PF00582">
    <property type="entry name" value="Usp"/>
    <property type="match status" value="1"/>
</dbReference>
<dbReference type="EMBL" id="WTUX01000017">
    <property type="protein sequence ID" value="MZR13847.1"/>
    <property type="molecule type" value="Genomic_DNA"/>
</dbReference>
<organism evidence="2 3">
    <name type="scientific">Maritimibacter harenae</name>
    <dbReference type="NCBI Taxonomy" id="2606218"/>
    <lineage>
        <taxon>Bacteria</taxon>
        <taxon>Pseudomonadati</taxon>
        <taxon>Pseudomonadota</taxon>
        <taxon>Alphaproteobacteria</taxon>
        <taxon>Rhodobacterales</taxon>
        <taxon>Roseobacteraceae</taxon>
        <taxon>Maritimibacter</taxon>
    </lineage>
</organism>
<dbReference type="InterPro" id="IPR014729">
    <property type="entry name" value="Rossmann-like_a/b/a_fold"/>
</dbReference>
<dbReference type="Gene3D" id="3.40.50.620">
    <property type="entry name" value="HUPs"/>
    <property type="match status" value="1"/>
</dbReference>
<gene>
    <name evidence="2" type="ORF">GQE99_12570</name>
</gene>
<accession>A0A845M7S8</accession>
<reference evidence="2 3" key="1">
    <citation type="submission" date="2019-12" db="EMBL/GenBank/DDBJ databases">
        <title>Maritimibacter sp. nov. sp. isolated from sea sand.</title>
        <authorList>
            <person name="Kim J."/>
            <person name="Jeong S.E."/>
            <person name="Jung H.S."/>
            <person name="Jeon C.O."/>
        </authorList>
    </citation>
    <scope>NUCLEOTIDE SEQUENCE [LARGE SCALE GENOMIC DNA]</scope>
    <source>
        <strain evidence="2 3">DP07</strain>
    </source>
</reference>
<evidence type="ECO:0000259" key="1">
    <source>
        <dbReference type="Pfam" id="PF00582"/>
    </source>
</evidence>
<evidence type="ECO:0000313" key="3">
    <source>
        <dbReference type="Proteomes" id="UP000467322"/>
    </source>
</evidence>
<keyword evidence="3" id="KW-1185">Reference proteome</keyword>
<dbReference type="AlphaFoldDB" id="A0A845M7S8"/>
<dbReference type="InterPro" id="IPR006016">
    <property type="entry name" value="UspA"/>
</dbReference>
<name>A0A845M7S8_9RHOB</name>
<dbReference type="RefSeq" id="WP_161351982.1">
    <property type="nucleotide sequence ID" value="NZ_WTUX01000017.1"/>
</dbReference>
<comment type="caution">
    <text evidence="2">The sequence shown here is derived from an EMBL/GenBank/DDBJ whole genome shotgun (WGS) entry which is preliminary data.</text>
</comment>
<sequence>MFKHIMAPVDLAHLDGLEHALKVTADIAKLYDCDVTYVGVAANTPGKLGHNPDEFRSKVAEFAAQQGELHGLKTKGHAMTSHDPTTELDDALMKGVDETGADLVVMQSHVPGLMDYIWPSNGGKVAGHAKCSVLVVRGD</sequence>
<dbReference type="SUPFAM" id="SSF52402">
    <property type="entry name" value="Adenine nucleotide alpha hydrolases-like"/>
    <property type="match status" value="1"/>
</dbReference>
<dbReference type="CDD" id="cd00293">
    <property type="entry name" value="USP-like"/>
    <property type="match status" value="1"/>
</dbReference>
<proteinExistence type="predicted"/>
<dbReference type="Proteomes" id="UP000467322">
    <property type="component" value="Unassembled WGS sequence"/>
</dbReference>